<dbReference type="Proteomes" id="UP000095651">
    <property type="component" value="Unassembled WGS sequence"/>
</dbReference>
<dbReference type="InterPro" id="IPR001789">
    <property type="entry name" value="Sig_transdc_resp-reg_receiver"/>
</dbReference>
<dbReference type="InterPro" id="IPR018060">
    <property type="entry name" value="HTH_AraC"/>
</dbReference>
<evidence type="ECO:0000256" key="3">
    <source>
        <dbReference type="ARBA" id="ARBA00022490"/>
    </source>
</evidence>
<dbReference type="PANTHER" id="PTHR42713">
    <property type="entry name" value="HISTIDINE KINASE-RELATED"/>
    <property type="match status" value="1"/>
</dbReference>
<evidence type="ECO:0000259" key="11">
    <source>
        <dbReference type="PROSITE" id="PS01124"/>
    </source>
</evidence>
<dbReference type="CDD" id="cd17536">
    <property type="entry name" value="REC_YesN-like"/>
    <property type="match status" value="1"/>
</dbReference>
<dbReference type="AlphaFoldDB" id="A0A174L1C8"/>
<accession>A0A174L1C8</accession>
<dbReference type="SUPFAM" id="SSF52172">
    <property type="entry name" value="CheY-like"/>
    <property type="match status" value="1"/>
</dbReference>
<evidence type="ECO:0000313" key="13">
    <source>
        <dbReference type="EMBL" id="CUP16486.1"/>
    </source>
</evidence>
<organism evidence="13 14">
    <name type="scientific">Hungatella hathewayi</name>
    <dbReference type="NCBI Taxonomy" id="154046"/>
    <lineage>
        <taxon>Bacteria</taxon>
        <taxon>Bacillati</taxon>
        <taxon>Bacillota</taxon>
        <taxon>Clostridia</taxon>
        <taxon>Lachnospirales</taxon>
        <taxon>Lachnospiraceae</taxon>
        <taxon>Hungatella</taxon>
    </lineage>
</organism>
<keyword evidence="5" id="KW-0902">Two-component regulatory system</keyword>
<dbReference type="InterPro" id="IPR018062">
    <property type="entry name" value="HTH_AraC-typ_CS"/>
</dbReference>
<evidence type="ECO:0000256" key="4">
    <source>
        <dbReference type="ARBA" id="ARBA00022553"/>
    </source>
</evidence>
<dbReference type="Gene3D" id="3.40.50.2300">
    <property type="match status" value="1"/>
</dbReference>
<dbReference type="InterPro" id="IPR011006">
    <property type="entry name" value="CheY-like_superfamily"/>
</dbReference>
<protein>
    <recommendedName>
        <fullName evidence="2">Stage 0 sporulation protein A homolog</fullName>
    </recommendedName>
</protein>
<keyword evidence="6" id="KW-0805">Transcription regulation</keyword>
<proteinExistence type="predicted"/>
<comment type="subcellular location">
    <subcellularLocation>
        <location evidence="1">Cytoplasm</location>
    </subcellularLocation>
</comment>
<name>A0A174L1C8_9FIRM</name>
<evidence type="ECO:0000256" key="2">
    <source>
        <dbReference type="ARBA" id="ARBA00018672"/>
    </source>
</evidence>
<dbReference type="EMBL" id="CYZE01000019">
    <property type="protein sequence ID" value="CUP16486.1"/>
    <property type="molecule type" value="Genomic_DNA"/>
</dbReference>
<dbReference type="RefSeq" id="WP_055659539.1">
    <property type="nucleotide sequence ID" value="NZ_CABIXC010000019.1"/>
</dbReference>
<dbReference type="SMART" id="SM00342">
    <property type="entry name" value="HTH_ARAC"/>
    <property type="match status" value="1"/>
</dbReference>
<dbReference type="SUPFAM" id="SSF46689">
    <property type="entry name" value="Homeodomain-like"/>
    <property type="match status" value="1"/>
</dbReference>
<dbReference type="InterPro" id="IPR009057">
    <property type="entry name" value="Homeodomain-like_sf"/>
</dbReference>
<dbReference type="InterPro" id="IPR051552">
    <property type="entry name" value="HptR"/>
</dbReference>
<comment type="function">
    <text evidence="9">May play the central regulatory role in sporulation. It may be an element of the effector pathway responsible for the activation of sporulation genes in response to nutritional stress. Spo0A may act in concert with spo0H (a sigma factor) to control the expression of some genes that are critical to the sporulation process.</text>
</comment>
<keyword evidence="4 10" id="KW-0597">Phosphoprotein</keyword>
<feature type="domain" description="Response regulatory" evidence="12">
    <location>
        <begin position="3"/>
        <end position="120"/>
    </location>
</feature>
<evidence type="ECO:0000256" key="7">
    <source>
        <dbReference type="ARBA" id="ARBA00023125"/>
    </source>
</evidence>
<keyword evidence="7" id="KW-0238">DNA-binding</keyword>
<reference evidence="13 14" key="1">
    <citation type="submission" date="2015-09" db="EMBL/GenBank/DDBJ databases">
        <authorList>
            <consortium name="Pathogen Informatics"/>
        </authorList>
    </citation>
    <scope>NUCLEOTIDE SEQUENCE [LARGE SCALE GENOMIC DNA]</scope>
    <source>
        <strain evidence="13 14">2789STDY5608850</strain>
    </source>
</reference>
<dbReference type="GO" id="GO:0000160">
    <property type="term" value="P:phosphorelay signal transduction system"/>
    <property type="evidence" value="ECO:0007669"/>
    <property type="project" value="UniProtKB-KW"/>
</dbReference>
<sequence>MMRIVVVEDEIRIREGISRLLKKLNEEYEIVGAAENGQEGLALIRELKPDVVITDIRMPVMDGLEMLDRLHQENAGTKAIVLSAYSEFEYARKAMQSGVTEYLLKPISFGEFSRALTNIRHQLEKEQDEHLEGVGTLEQAIGGLIWGGMKPDPQLKKYMEKKFGLAEAAPLIQICVYLGWYFDENRERAKKNLELIMKQRPDVKWCMIESPYEKSLMLILYDYPDAHLLERWFQYQILQNQIRMDFHATIGWIQTEGYAEVKSGFDTLYPYMDWNIVLGEEIMISYPKITRVQTVPCVYPVELENQLKIAICANDMDKTRNCISRFHQYFRNEKVYTPKEVKECYVRFLWAFINIGKEVGCLEYQKLEQQKMLESIMEAKNHQELEAVSDSLTEKIRPASEDNKEVIRLTVKRAKSMIQEFYQTGITLDEIAGKLDITPEYLGNLFHQDMGITFSGYIRDFRINKAKELLIGSQLKLYEIAEQVGYSNAKYFSRVFRDSVGQLPAEYRKTHK</sequence>
<dbReference type="PANTHER" id="PTHR42713:SF3">
    <property type="entry name" value="TRANSCRIPTIONAL REGULATORY PROTEIN HPTR"/>
    <property type="match status" value="1"/>
</dbReference>
<evidence type="ECO:0000256" key="10">
    <source>
        <dbReference type="PROSITE-ProRule" id="PRU00169"/>
    </source>
</evidence>
<dbReference type="PROSITE" id="PS00041">
    <property type="entry name" value="HTH_ARAC_FAMILY_1"/>
    <property type="match status" value="1"/>
</dbReference>
<keyword evidence="3" id="KW-0963">Cytoplasm</keyword>
<dbReference type="InterPro" id="IPR020449">
    <property type="entry name" value="Tscrpt_reg_AraC-type_HTH"/>
</dbReference>
<evidence type="ECO:0000256" key="5">
    <source>
        <dbReference type="ARBA" id="ARBA00023012"/>
    </source>
</evidence>
<gene>
    <name evidence="13" type="ORF">ERS852407_05173</name>
</gene>
<dbReference type="PROSITE" id="PS50110">
    <property type="entry name" value="RESPONSE_REGULATORY"/>
    <property type="match status" value="1"/>
</dbReference>
<dbReference type="PROSITE" id="PS01124">
    <property type="entry name" value="HTH_ARAC_FAMILY_2"/>
    <property type="match status" value="1"/>
</dbReference>
<keyword evidence="8" id="KW-0804">Transcription</keyword>
<dbReference type="GO" id="GO:0003700">
    <property type="term" value="F:DNA-binding transcription factor activity"/>
    <property type="evidence" value="ECO:0007669"/>
    <property type="project" value="InterPro"/>
</dbReference>
<evidence type="ECO:0000259" key="12">
    <source>
        <dbReference type="PROSITE" id="PS50110"/>
    </source>
</evidence>
<feature type="modified residue" description="4-aspartylphosphate" evidence="10">
    <location>
        <position position="55"/>
    </location>
</feature>
<dbReference type="Pfam" id="PF00072">
    <property type="entry name" value="Response_reg"/>
    <property type="match status" value="1"/>
</dbReference>
<evidence type="ECO:0000256" key="8">
    <source>
        <dbReference type="ARBA" id="ARBA00023163"/>
    </source>
</evidence>
<dbReference type="PRINTS" id="PR00032">
    <property type="entry name" value="HTHARAC"/>
</dbReference>
<feature type="domain" description="HTH araC/xylS-type" evidence="11">
    <location>
        <begin position="412"/>
        <end position="510"/>
    </location>
</feature>
<dbReference type="GO" id="GO:0005737">
    <property type="term" value="C:cytoplasm"/>
    <property type="evidence" value="ECO:0007669"/>
    <property type="project" value="UniProtKB-SubCell"/>
</dbReference>
<dbReference type="Gene3D" id="1.10.10.60">
    <property type="entry name" value="Homeodomain-like"/>
    <property type="match status" value="2"/>
</dbReference>
<evidence type="ECO:0000256" key="6">
    <source>
        <dbReference type="ARBA" id="ARBA00023015"/>
    </source>
</evidence>
<evidence type="ECO:0000256" key="1">
    <source>
        <dbReference type="ARBA" id="ARBA00004496"/>
    </source>
</evidence>
<dbReference type="Pfam" id="PF12833">
    <property type="entry name" value="HTH_18"/>
    <property type="match status" value="1"/>
</dbReference>
<evidence type="ECO:0000313" key="14">
    <source>
        <dbReference type="Proteomes" id="UP000095651"/>
    </source>
</evidence>
<dbReference type="SMART" id="SM00448">
    <property type="entry name" value="REC"/>
    <property type="match status" value="1"/>
</dbReference>
<dbReference type="GO" id="GO:0043565">
    <property type="term" value="F:sequence-specific DNA binding"/>
    <property type="evidence" value="ECO:0007669"/>
    <property type="project" value="InterPro"/>
</dbReference>
<evidence type="ECO:0000256" key="9">
    <source>
        <dbReference type="ARBA" id="ARBA00024867"/>
    </source>
</evidence>